<keyword evidence="8" id="KW-1185">Reference proteome</keyword>
<proteinExistence type="inferred from homology"/>
<evidence type="ECO:0000256" key="3">
    <source>
        <dbReference type="ARBA" id="ARBA00022801"/>
    </source>
</evidence>
<dbReference type="Pfam" id="PF00782">
    <property type="entry name" value="DSPc"/>
    <property type="match status" value="1"/>
</dbReference>
<dbReference type="OrthoDB" id="10252009at2759"/>
<dbReference type="GO" id="GO:0005737">
    <property type="term" value="C:cytoplasm"/>
    <property type="evidence" value="ECO:0007669"/>
    <property type="project" value="TreeGrafter"/>
</dbReference>
<dbReference type="EMBL" id="CVMV01000032">
    <property type="protein sequence ID" value="CRG94747.1"/>
    <property type="molecule type" value="Genomic_DNA"/>
</dbReference>
<dbReference type="PANTHER" id="PTHR10159">
    <property type="entry name" value="DUAL SPECIFICITY PROTEIN PHOSPHATASE"/>
    <property type="match status" value="1"/>
</dbReference>
<dbReference type="RefSeq" id="XP_028527562.1">
    <property type="nucleotide sequence ID" value="XM_028670850.1"/>
</dbReference>
<name>A0A1J1GQL3_PLAGA</name>
<dbReference type="AlphaFoldDB" id="A0A1J1GQL3"/>
<dbReference type="InterPro" id="IPR000387">
    <property type="entry name" value="Tyr_Pase_dom"/>
</dbReference>
<evidence type="ECO:0000313" key="7">
    <source>
        <dbReference type="EMBL" id="CRG94747.1"/>
    </source>
</evidence>
<dbReference type="InterPro" id="IPR029021">
    <property type="entry name" value="Prot-tyrosine_phosphatase-like"/>
</dbReference>
<keyword evidence="4" id="KW-0904">Protein phosphatase</keyword>
<dbReference type="InterPro" id="IPR000340">
    <property type="entry name" value="Dual-sp_phosphatase_cat-dom"/>
</dbReference>
<dbReference type="EC" id="3.1.3.48" evidence="2"/>
<dbReference type="InterPro" id="IPR020422">
    <property type="entry name" value="TYR_PHOSPHATASE_DUAL_dom"/>
</dbReference>
<organism evidence="7 8">
    <name type="scientific">Plasmodium gallinaceum</name>
    <dbReference type="NCBI Taxonomy" id="5849"/>
    <lineage>
        <taxon>Eukaryota</taxon>
        <taxon>Sar</taxon>
        <taxon>Alveolata</taxon>
        <taxon>Apicomplexa</taxon>
        <taxon>Aconoidasida</taxon>
        <taxon>Haemosporida</taxon>
        <taxon>Plasmodiidae</taxon>
        <taxon>Plasmodium</taxon>
        <taxon>Plasmodium (Haemamoeba)</taxon>
    </lineage>
</organism>
<dbReference type="PANTHER" id="PTHR10159:SF519">
    <property type="entry name" value="DUAL SPECIFICITY PROTEIN PHOSPHATASE MPK3"/>
    <property type="match status" value="1"/>
</dbReference>
<evidence type="ECO:0000313" key="8">
    <source>
        <dbReference type="Proteomes" id="UP000220797"/>
    </source>
</evidence>
<evidence type="ECO:0000259" key="5">
    <source>
        <dbReference type="PROSITE" id="PS50054"/>
    </source>
</evidence>
<dbReference type="SMART" id="SM00195">
    <property type="entry name" value="DSPc"/>
    <property type="match status" value="1"/>
</dbReference>
<evidence type="ECO:0000256" key="2">
    <source>
        <dbReference type="ARBA" id="ARBA00013064"/>
    </source>
</evidence>
<dbReference type="PROSITE" id="PS50056">
    <property type="entry name" value="TYR_PHOSPHATASE_2"/>
    <property type="match status" value="1"/>
</dbReference>
<feature type="domain" description="Tyrosine specific protein phosphatases" evidence="6">
    <location>
        <begin position="64"/>
        <end position="122"/>
    </location>
</feature>
<comment type="similarity">
    <text evidence="1">Belongs to the protein-tyrosine phosphatase family. Non-receptor class dual specificity subfamily.</text>
</comment>
<dbReference type="GO" id="GO:0033550">
    <property type="term" value="F:MAP kinase tyrosine phosphatase activity"/>
    <property type="evidence" value="ECO:0007669"/>
    <property type="project" value="TreeGrafter"/>
</dbReference>
<dbReference type="SUPFAM" id="SSF52799">
    <property type="entry name" value="(Phosphotyrosine protein) phosphatases II"/>
    <property type="match status" value="1"/>
</dbReference>
<dbReference type="GO" id="GO:0008330">
    <property type="term" value="F:protein tyrosine/threonine phosphatase activity"/>
    <property type="evidence" value="ECO:0007669"/>
    <property type="project" value="TreeGrafter"/>
</dbReference>
<dbReference type="CDD" id="cd14498">
    <property type="entry name" value="DSP"/>
    <property type="match status" value="1"/>
</dbReference>
<protein>
    <recommendedName>
        <fullName evidence="2">protein-tyrosine-phosphatase</fullName>
        <ecNumber evidence="2">3.1.3.48</ecNumber>
    </recommendedName>
</protein>
<feature type="domain" description="Tyrosine-protein phosphatase" evidence="5">
    <location>
        <begin position="1"/>
        <end position="143"/>
    </location>
</feature>
<dbReference type="VEuPathDB" id="PlasmoDB:PGAL8A_00214400"/>
<dbReference type="PROSITE" id="PS50054">
    <property type="entry name" value="TYR_PHOSPHATASE_DUAL"/>
    <property type="match status" value="1"/>
</dbReference>
<dbReference type="Proteomes" id="UP000220797">
    <property type="component" value="Unassembled WGS sequence"/>
</dbReference>
<reference evidence="7" key="1">
    <citation type="submission" date="2015-04" db="EMBL/GenBank/DDBJ databases">
        <authorList>
            <consortium name="Pathogen Informatics"/>
        </authorList>
    </citation>
    <scope>NUCLEOTIDE SEQUENCE [LARGE SCALE GENOMIC DNA]</scope>
    <source>
        <strain evidence="7">8A</strain>
    </source>
</reference>
<accession>A0A1J1GQL3</accession>
<dbReference type="Gene3D" id="3.90.190.10">
    <property type="entry name" value="Protein tyrosine phosphatase superfamily"/>
    <property type="match status" value="1"/>
</dbReference>
<gene>
    <name evidence="7" type="primary">PTP1</name>
    <name evidence="7" type="ORF">PGAL8A_00214400</name>
</gene>
<dbReference type="GO" id="GO:0043409">
    <property type="term" value="P:negative regulation of MAPK cascade"/>
    <property type="evidence" value="ECO:0007669"/>
    <property type="project" value="TreeGrafter"/>
</dbReference>
<evidence type="ECO:0000256" key="1">
    <source>
        <dbReference type="ARBA" id="ARBA00008601"/>
    </source>
</evidence>
<dbReference type="OMA" id="EWRYEMR"/>
<sequence length="171" mass="19981">MIQILPFLYLGRSNDVDNVEILKEKGIKAFVICCTYFEYPEQKVPDGYENLRIDLEDMGLEPISSYFELSNNFIHSFISKEQAVLIYCCHGISRSSTIAIAYLMEKQNFCLNEAFNFIMKKKKICPNIGFIEQLCEYEKNLKNKITFSSKKYINWFISEMCDSNVTVDFSF</sequence>
<keyword evidence="3" id="KW-0378">Hydrolase</keyword>
<evidence type="ECO:0000259" key="6">
    <source>
        <dbReference type="PROSITE" id="PS50056"/>
    </source>
</evidence>
<evidence type="ECO:0000256" key="4">
    <source>
        <dbReference type="ARBA" id="ARBA00022912"/>
    </source>
</evidence>
<dbReference type="GO" id="GO:0017017">
    <property type="term" value="F:MAP kinase tyrosine/serine/threonine phosphatase activity"/>
    <property type="evidence" value="ECO:0007669"/>
    <property type="project" value="TreeGrafter"/>
</dbReference>
<comment type="caution">
    <text evidence="7">The sequence shown here is derived from an EMBL/GenBank/DDBJ whole genome shotgun (WGS) entry which is preliminary data.</text>
</comment>
<dbReference type="GeneID" id="39730671"/>